<gene>
    <name evidence="1" type="ORF">FNK824_LOCUS43666</name>
</gene>
<dbReference type="PANTHER" id="PTHR21663">
    <property type="entry name" value="HYPOTHETICAL HEAT DOMAIN-CONTAINING"/>
    <property type="match status" value="1"/>
</dbReference>
<comment type="caution">
    <text evidence="1">The sequence shown here is derived from an EMBL/GenBank/DDBJ whole genome shotgun (WGS) entry which is preliminary data.</text>
</comment>
<dbReference type="GO" id="GO:0006897">
    <property type="term" value="P:endocytosis"/>
    <property type="evidence" value="ECO:0007669"/>
    <property type="project" value="TreeGrafter"/>
</dbReference>
<dbReference type="GO" id="GO:0016020">
    <property type="term" value="C:membrane"/>
    <property type="evidence" value="ECO:0007669"/>
    <property type="project" value="TreeGrafter"/>
</dbReference>
<feature type="non-terminal residue" evidence="1">
    <location>
        <position position="75"/>
    </location>
</feature>
<sequence>IPSQRAKTIFDFADDLLRTATTSIAGQQQSLIPRVILQRTHTAWHLLAACCTLGQQVIKKFVPRLVLLWRNVFPR</sequence>
<accession>A0A820NR83</accession>
<dbReference type="GO" id="GO:0008104">
    <property type="term" value="P:intracellular protein localization"/>
    <property type="evidence" value="ECO:0007669"/>
    <property type="project" value="TreeGrafter"/>
</dbReference>
<name>A0A820NR83_9BILA</name>
<dbReference type="GO" id="GO:0030139">
    <property type="term" value="C:endocytic vesicle"/>
    <property type="evidence" value="ECO:0007669"/>
    <property type="project" value="TreeGrafter"/>
</dbReference>
<protein>
    <submittedName>
        <fullName evidence="1">Uncharacterized protein</fullName>
    </submittedName>
</protein>
<dbReference type="GO" id="GO:0005794">
    <property type="term" value="C:Golgi apparatus"/>
    <property type="evidence" value="ECO:0007669"/>
    <property type="project" value="TreeGrafter"/>
</dbReference>
<proteinExistence type="predicted"/>
<dbReference type="InterPro" id="IPR040108">
    <property type="entry name" value="Laa1/Sip1/HEATR5"/>
</dbReference>
<evidence type="ECO:0000313" key="2">
    <source>
        <dbReference type="Proteomes" id="UP000663874"/>
    </source>
</evidence>
<dbReference type="AlphaFoldDB" id="A0A820NR83"/>
<evidence type="ECO:0000313" key="1">
    <source>
        <dbReference type="EMBL" id="CAF4392403.1"/>
    </source>
</evidence>
<dbReference type="PANTHER" id="PTHR21663:SF0">
    <property type="entry name" value="HEAT REPEAT-CONTAINING PROTEIN 5B"/>
    <property type="match status" value="1"/>
</dbReference>
<dbReference type="EMBL" id="CAJOBE010063092">
    <property type="protein sequence ID" value="CAF4392403.1"/>
    <property type="molecule type" value="Genomic_DNA"/>
</dbReference>
<feature type="non-terminal residue" evidence="1">
    <location>
        <position position="1"/>
    </location>
</feature>
<dbReference type="GO" id="GO:0005829">
    <property type="term" value="C:cytosol"/>
    <property type="evidence" value="ECO:0007669"/>
    <property type="project" value="GOC"/>
</dbReference>
<dbReference type="Proteomes" id="UP000663874">
    <property type="component" value="Unassembled WGS sequence"/>
</dbReference>
<reference evidence="1" key="1">
    <citation type="submission" date="2021-02" db="EMBL/GenBank/DDBJ databases">
        <authorList>
            <person name="Nowell W R."/>
        </authorList>
    </citation>
    <scope>NUCLEOTIDE SEQUENCE</scope>
</reference>
<dbReference type="GO" id="GO:0042147">
    <property type="term" value="P:retrograde transport, endosome to Golgi"/>
    <property type="evidence" value="ECO:0007669"/>
    <property type="project" value="TreeGrafter"/>
</dbReference>
<organism evidence="1 2">
    <name type="scientific">Rotaria sordida</name>
    <dbReference type="NCBI Taxonomy" id="392033"/>
    <lineage>
        <taxon>Eukaryota</taxon>
        <taxon>Metazoa</taxon>
        <taxon>Spiralia</taxon>
        <taxon>Gnathifera</taxon>
        <taxon>Rotifera</taxon>
        <taxon>Eurotatoria</taxon>
        <taxon>Bdelloidea</taxon>
        <taxon>Philodinida</taxon>
        <taxon>Philodinidae</taxon>
        <taxon>Rotaria</taxon>
    </lineage>
</organism>